<feature type="transmembrane region" description="Helical" evidence="1">
    <location>
        <begin position="301"/>
        <end position="320"/>
    </location>
</feature>
<evidence type="ECO:0000313" key="2">
    <source>
        <dbReference type="EMBL" id="QEY25636.1"/>
    </source>
</evidence>
<keyword evidence="3" id="KW-1185">Reference proteome</keyword>
<keyword evidence="1" id="KW-0812">Transmembrane</keyword>
<feature type="transmembrane region" description="Helical" evidence="1">
    <location>
        <begin position="176"/>
        <end position="204"/>
    </location>
</feature>
<feature type="transmembrane region" description="Helical" evidence="1">
    <location>
        <begin position="352"/>
        <end position="378"/>
    </location>
</feature>
<gene>
    <name evidence="2" type="ORF">D0T92_03170</name>
</gene>
<keyword evidence="1" id="KW-0472">Membrane</keyword>
<organism evidence="2 3">
    <name type="scientific">Neisseria zalophi</name>
    <dbReference type="NCBI Taxonomy" id="640030"/>
    <lineage>
        <taxon>Bacteria</taxon>
        <taxon>Pseudomonadati</taxon>
        <taxon>Pseudomonadota</taxon>
        <taxon>Betaproteobacteria</taxon>
        <taxon>Neisseriales</taxon>
        <taxon>Neisseriaceae</taxon>
        <taxon>Neisseria</taxon>
    </lineage>
</organism>
<accession>A0A5J6PTE6</accession>
<feature type="transmembrane region" description="Helical" evidence="1">
    <location>
        <begin position="398"/>
        <end position="416"/>
    </location>
</feature>
<name>A0A5J6PTE6_9NEIS</name>
<dbReference type="OrthoDB" id="8556356at2"/>
<dbReference type="EMBL" id="CP031700">
    <property type="protein sequence ID" value="QEY25636.1"/>
    <property type="molecule type" value="Genomic_DNA"/>
</dbReference>
<feature type="transmembrane region" description="Helical" evidence="1">
    <location>
        <begin position="97"/>
        <end position="119"/>
    </location>
</feature>
<feature type="transmembrane region" description="Helical" evidence="1">
    <location>
        <begin position="326"/>
        <end position="345"/>
    </location>
</feature>
<dbReference type="KEGG" id="nzl:D0T92_03170"/>
<feature type="transmembrane region" description="Helical" evidence="1">
    <location>
        <begin position="428"/>
        <end position="450"/>
    </location>
</feature>
<dbReference type="RefSeq" id="WP_151050137.1">
    <property type="nucleotide sequence ID" value="NZ_CP031700.1"/>
</dbReference>
<keyword evidence="1" id="KW-1133">Transmembrane helix</keyword>
<feature type="transmembrane region" description="Helical" evidence="1">
    <location>
        <begin position="131"/>
        <end position="164"/>
    </location>
</feature>
<dbReference type="GO" id="GO:0016740">
    <property type="term" value="F:transferase activity"/>
    <property type="evidence" value="ECO:0007669"/>
    <property type="project" value="UniProtKB-KW"/>
</dbReference>
<sequence>MLTYTPTPPRSSPSFRERPWLLLLLAVAWLLPGIFSRDLWHPAEPAVFTAIEEFFAGGNMWLPTVLQQPYFEASPVYIWVAALFQKLLYPWAADAYAATRFASLLFTVIGLMCCGNAGFRLLGQHQGRSVALILIGCTGLLTMTHFLTGYSVVFAALGMCLYGFSLAPTRVIMASLLLGGGWALLSVSVGFLVPSTLMLTALVLPLSSHWRFKRYYLTLIGAFVFAWPLMSVYPFALLKSNTAAFSLWWNDFMFGPFGGMNNFQTAFSLPYYLKNILWFAFPAWPLAIWTLTRSKLAQHGWGVLASAWLLVIGFLLAINPHQYQEHLVWLLPPLALLGAAQLDGLRRGAAAFINWFGMMTFGLLAIFLWIGFFAMNYGWPEKLAERSHYFSPYYTPEINTIPLVVALLFTPIWLWAITRKHIRGRQAVTNWAAGVTLVWALMMTLFLPWLDAAKSHAPVVRQMEAALSPELKTALSNKLACIGVDRNARTARIAWAQYGTINLATDADECRYRLVQQPKGSAVPQEWDLIWEGARPRNKTEGFALLARHKPKDDIKPIE</sequence>
<protein>
    <submittedName>
        <fullName evidence="2">Glycosyltransferase family 39 protein</fullName>
    </submittedName>
</protein>
<proteinExistence type="predicted"/>
<dbReference type="Proteomes" id="UP000325713">
    <property type="component" value="Chromosome"/>
</dbReference>
<keyword evidence="2" id="KW-0808">Transferase</keyword>
<evidence type="ECO:0000256" key="1">
    <source>
        <dbReference type="SAM" id="Phobius"/>
    </source>
</evidence>
<dbReference type="AlphaFoldDB" id="A0A5J6PTE6"/>
<feature type="transmembrane region" description="Helical" evidence="1">
    <location>
        <begin position="271"/>
        <end position="289"/>
    </location>
</feature>
<evidence type="ECO:0000313" key="3">
    <source>
        <dbReference type="Proteomes" id="UP000325713"/>
    </source>
</evidence>
<reference evidence="2 3" key="1">
    <citation type="submission" date="2018-08" db="EMBL/GenBank/DDBJ databases">
        <title>Neisseria zalophi ATCC BAA-2455 complete genome.</title>
        <authorList>
            <person name="Veseli I.A."/>
            <person name="Buttler R."/>
            <person name="Mascarenhas dos Santos A.C."/>
            <person name="Pombert J.-F."/>
        </authorList>
    </citation>
    <scope>NUCLEOTIDE SEQUENCE [LARGE SCALE GENOMIC DNA]</scope>
    <source>
        <strain evidence="2 3">ATCC BAA-2455</strain>
    </source>
</reference>
<feature type="transmembrane region" description="Helical" evidence="1">
    <location>
        <begin position="216"/>
        <end position="236"/>
    </location>
</feature>